<feature type="transmembrane region" description="Helical" evidence="1">
    <location>
        <begin position="33"/>
        <end position="51"/>
    </location>
</feature>
<sequence length="55" mass="6046">MFDKYWKLALSIFIGALLIVVGSVAPIHFILQLIALIAGLIITVINLIALTKRLL</sequence>
<organism evidence="2 3">
    <name type="scientific">Ureibacillus acetophenoni</name>
    <dbReference type="NCBI Taxonomy" id="614649"/>
    <lineage>
        <taxon>Bacteria</taxon>
        <taxon>Bacillati</taxon>
        <taxon>Bacillota</taxon>
        <taxon>Bacilli</taxon>
        <taxon>Bacillales</taxon>
        <taxon>Caryophanaceae</taxon>
        <taxon>Ureibacillus</taxon>
    </lineage>
</organism>
<dbReference type="EMBL" id="OBQC01000024">
    <property type="protein sequence ID" value="SOC44836.1"/>
    <property type="molecule type" value="Genomic_DNA"/>
</dbReference>
<keyword evidence="1" id="KW-1133">Transmembrane helix</keyword>
<evidence type="ECO:0000256" key="1">
    <source>
        <dbReference type="SAM" id="Phobius"/>
    </source>
</evidence>
<keyword evidence="1" id="KW-0472">Membrane</keyword>
<dbReference type="RefSeq" id="WP_170949566.1">
    <property type="nucleotide sequence ID" value="NZ_OBQC01000024.1"/>
</dbReference>
<evidence type="ECO:0000313" key="2">
    <source>
        <dbReference type="EMBL" id="SOC44836.1"/>
    </source>
</evidence>
<dbReference type="AlphaFoldDB" id="A0A285UVV1"/>
<keyword evidence="3" id="KW-1185">Reference proteome</keyword>
<gene>
    <name evidence="2" type="ORF">SAMN05877842_12417</name>
</gene>
<name>A0A285UVV1_9BACL</name>
<proteinExistence type="predicted"/>
<evidence type="ECO:0000313" key="3">
    <source>
        <dbReference type="Proteomes" id="UP000219252"/>
    </source>
</evidence>
<protein>
    <submittedName>
        <fullName evidence="2">Uncharacterized protein</fullName>
    </submittedName>
</protein>
<reference evidence="3" key="1">
    <citation type="submission" date="2017-08" db="EMBL/GenBank/DDBJ databases">
        <authorList>
            <person name="Varghese N."/>
            <person name="Submissions S."/>
        </authorList>
    </citation>
    <scope>NUCLEOTIDE SEQUENCE [LARGE SCALE GENOMIC DNA]</scope>
    <source>
        <strain evidence="3">JC23</strain>
    </source>
</reference>
<dbReference type="Proteomes" id="UP000219252">
    <property type="component" value="Unassembled WGS sequence"/>
</dbReference>
<accession>A0A285UVV1</accession>
<keyword evidence="1" id="KW-0812">Transmembrane</keyword>